<dbReference type="EMBL" id="CAJMWQ010001108">
    <property type="protein sequence ID" value="CAE6435496.1"/>
    <property type="molecule type" value="Genomic_DNA"/>
</dbReference>
<evidence type="ECO:0008006" key="8">
    <source>
        <dbReference type="Google" id="ProtNLM"/>
    </source>
</evidence>
<feature type="domain" description="AB hydrolase-1" evidence="4">
    <location>
        <begin position="92"/>
        <end position="263"/>
    </location>
</feature>
<name>A0A8H3ARX5_9AGAM</name>
<reference evidence="6" key="1">
    <citation type="submission" date="2021-01" db="EMBL/GenBank/DDBJ databases">
        <authorList>
            <person name="Kaushik A."/>
        </authorList>
    </citation>
    <scope>NUCLEOTIDE SEQUENCE</scope>
    <source>
        <strain evidence="6">AG1-1B</strain>
    </source>
</reference>
<evidence type="ECO:0000259" key="5">
    <source>
        <dbReference type="Pfam" id="PF08386"/>
    </source>
</evidence>
<dbReference type="SUPFAM" id="SSF53474">
    <property type="entry name" value="alpha/beta-Hydrolases"/>
    <property type="match status" value="1"/>
</dbReference>
<dbReference type="InterPro" id="IPR013595">
    <property type="entry name" value="Pept_S33_TAP-like_C"/>
</dbReference>
<evidence type="ECO:0000313" key="7">
    <source>
        <dbReference type="Proteomes" id="UP000663826"/>
    </source>
</evidence>
<organism evidence="6 7">
    <name type="scientific">Rhizoctonia solani</name>
    <dbReference type="NCBI Taxonomy" id="456999"/>
    <lineage>
        <taxon>Eukaryota</taxon>
        <taxon>Fungi</taxon>
        <taxon>Dikarya</taxon>
        <taxon>Basidiomycota</taxon>
        <taxon>Agaricomycotina</taxon>
        <taxon>Agaricomycetes</taxon>
        <taxon>Cantharellales</taxon>
        <taxon>Ceratobasidiaceae</taxon>
        <taxon>Rhizoctonia</taxon>
    </lineage>
</organism>
<evidence type="ECO:0000256" key="1">
    <source>
        <dbReference type="ARBA" id="ARBA00010088"/>
    </source>
</evidence>
<comment type="caution">
    <text evidence="6">The sequence shown here is derived from an EMBL/GenBank/DDBJ whole genome shotgun (WGS) entry which is preliminary data.</text>
</comment>
<feature type="domain" description="Peptidase S33 tripeptidyl aminopeptidase-like C-terminal" evidence="5">
    <location>
        <begin position="423"/>
        <end position="526"/>
    </location>
</feature>
<sequence length="560" mass="60929">MALVLSSILVGASLAAVVKGTNFPLPTDYHRYAARSKDINWGVCADSPDSGRECARFEVPLDWHNTAAGKASLAVVRYKAVNEPKLGTLFTNPGGPGGSGVGFILGNHGSRLMTASGGKYDIVSWDPRGVGETVPRADCFKTITEEVSYWEGSIGISGLEVHGNFTDKRDLDAFYEQANIMDTLLKELGRRCLEYSPDTFQYIGTAAVVRDMIALHDVLEGSDKPLNFWGVSYGTVVGSYFINMFPDRVGQVVLDGVVDPVYWANRPAHLLWDVSVASSEDTFDGFCNACALAGPSECAIAKQNSTAASIRQWTQELLDKAYHHKRQFGSAAQVTSARIRNRLFGAMYSPSSWPSIAEARRTEERIIFPGRNTNSTENDTTVDDPAFDYSFQGITCVDAIDTVNVTTKDVFDMILSTARNVSPTFGPLWGDAGFFCHHWPVRAVERYTGPWNKTLSSTIIVIGNEADPITPLISAKKLADALGDSAVLIEQDDYGHSSLAMHSNCTVAALQNYFVHNKLPTQDIFCGTNQVLFPAAGGDVTKKTVDRAKAASKVEARRSS</sequence>
<dbReference type="Proteomes" id="UP000663826">
    <property type="component" value="Unassembled WGS sequence"/>
</dbReference>
<evidence type="ECO:0000256" key="3">
    <source>
        <dbReference type="SAM" id="SignalP"/>
    </source>
</evidence>
<proteinExistence type="inferred from homology"/>
<dbReference type="Pfam" id="PF08386">
    <property type="entry name" value="Abhydrolase_4"/>
    <property type="match status" value="1"/>
</dbReference>
<dbReference type="GO" id="GO:0016787">
    <property type="term" value="F:hydrolase activity"/>
    <property type="evidence" value="ECO:0007669"/>
    <property type="project" value="UniProtKB-KW"/>
</dbReference>
<dbReference type="InterPro" id="IPR029058">
    <property type="entry name" value="AB_hydrolase_fold"/>
</dbReference>
<keyword evidence="2" id="KW-0378">Hydrolase</keyword>
<dbReference type="InterPro" id="IPR000073">
    <property type="entry name" value="AB_hydrolase_1"/>
</dbReference>
<dbReference type="PANTHER" id="PTHR43248:SF25">
    <property type="entry name" value="AB HYDROLASE-1 DOMAIN-CONTAINING PROTEIN-RELATED"/>
    <property type="match status" value="1"/>
</dbReference>
<dbReference type="InterPro" id="IPR051601">
    <property type="entry name" value="Serine_prot/Carboxylest_S33"/>
</dbReference>
<dbReference type="PANTHER" id="PTHR43248">
    <property type="entry name" value="2-SUCCINYL-6-HYDROXY-2,4-CYCLOHEXADIENE-1-CARBOXYLATE SYNTHASE"/>
    <property type="match status" value="1"/>
</dbReference>
<evidence type="ECO:0000256" key="2">
    <source>
        <dbReference type="ARBA" id="ARBA00022801"/>
    </source>
</evidence>
<feature type="signal peptide" evidence="3">
    <location>
        <begin position="1"/>
        <end position="20"/>
    </location>
</feature>
<feature type="chain" id="PRO_5034214627" description="Hydrolase Mb2248c" evidence="3">
    <location>
        <begin position="21"/>
        <end position="560"/>
    </location>
</feature>
<accession>A0A8H3ARX5</accession>
<comment type="similarity">
    <text evidence="1">Belongs to the peptidase S33 family.</text>
</comment>
<gene>
    <name evidence="6" type="ORF">RDB_LOCUS64415</name>
</gene>
<evidence type="ECO:0000259" key="4">
    <source>
        <dbReference type="Pfam" id="PF00561"/>
    </source>
</evidence>
<dbReference type="Gene3D" id="3.40.50.1820">
    <property type="entry name" value="alpha/beta hydrolase"/>
    <property type="match status" value="1"/>
</dbReference>
<evidence type="ECO:0000313" key="6">
    <source>
        <dbReference type="EMBL" id="CAE6435496.1"/>
    </source>
</evidence>
<keyword evidence="3" id="KW-0732">Signal</keyword>
<dbReference type="AlphaFoldDB" id="A0A8H3ARX5"/>
<protein>
    <recommendedName>
        <fullName evidence="8">Hydrolase Mb2248c</fullName>
    </recommendedName>
</protein>
<dbReference type="Pfam" id="PF00561">
    <property type="entry name" value="Abhydrolase_1"/>
    <property type="match status" value="1"/>
</dbReference>